<organism evidence="12 13">
    <name type="scientific">Aedes aegypti</name>
    <name type="common">Yellowfever mosquito</name>
    <name type="synonym">Culex aegypti</name>
    <dbReference type="NCBI Taxonomy" id="7159"/>
    <lineage>
        <taxon>Eukaryota</taxon>
        <taxon>Metazoa</taxon>
        <taxon>Ecdysozoa</taxon>
        <taxon>Arthropoda</taxon>
        <taxon>Hexapoda</taxon>
        <taxon>Insecta</taxon>
        <taxon>Pterygota</taxon>
        <taxon>Neoptera</taxon>
        <taxon>Endopterygota</taxon>
        <taxon>Diptera</taxon>
        <taxon>Nematocera</taxon>
        <taxon>Culicoidea</taxon>
        <taxon>Culicidae</taxon>
        <taxon>Culicinae</taxon>
        <taxon>Aedini</taxon>
        <taxon>Aedes</taxon>
        <taxon>Stegomyia</taxon>
    </lineage>
</organism>
<comment type="subcellular location">
    <subcellularLocation>
        <location evidence="1">Nucleus</location>
    </subcellularLocation>
</comment>
<evidence type="ECO:0000313" key="13">
    <source>
        <dbReference type="Proteomes" id="UP000008820"/>
    </source>
</evidence>
<dbReference type="FunFam" id="3.30.160.60:FF:002737">
    <property type="entry name" value="AGAP008430-PA"/>
    <property type="match status" value="1"/>
</dbReference>
<keyword evidence="6" id="KW-0862">Zinc</keyword>
<dbReference type="Proteomes" id="UP000008820">
    <property type="component" value="Chromosome 2"/>
</dbReference>
<dbReference type="Pfam" id="PF13894">
    <property type="entry name" value="zf-C2H2_4"/>
    <property type="match status" value="2"/>
</dbReference>
<dbReference type="SMART" id="SM00355">
    <property type="entry name" value="ZnF_C2H2"/>
    <property type="match status" value="12"/>
</dbReference>
<keyword evidence="3" id="KW-0479">Metal-binding</keyword>
<evidence type="ECO:0000256" key="8">
    <source>
        <dbReference type="ARBA" id="ARBA00023125"/>
    </source>
</evidence>
<dbReference type="GO" id="GO:0000978">
    <property type="term" value="F:RNA polymerase II cis-regulatory region sequence-specific DNA binding"/>
    <property type="evidence" value="ECO:0007669"/>
    <property type="project" value="TreeGrafter"/>
</dbReference>
<keyword evidence="10" id="KW-0539">Nucleus</keyword>
<evidence type="ECO:0000256" key="6">
    <source>
        <dbReference type="ARBA" id="ARBA00022833"/>
    </source>
</evidence>
<dbReference type="PANTHER" id="PTHR24376">
    <property type="entry name" value="ZINC FINGER PROTEIN"/>
    <property type="match status" value="1"/>
</dbReference>
<dbReference type="SMART" id="SM00980">
    <property type="entry name" value="THAP"/>
    <property type="match status" value="1"/>
</dbReference>
<dbReference type="PROSITE" id="PS50157">
    <property type="entry name" value="ZINC_FINGER_C2H2_2"/>
    <property type="match status" value="9"/>
</dbReference>
<proteinExistence type="inferred from homology"/>
<evidence type="ECO:0000256" key="11">
    <source>
        <dbReference type="SAM" id="MobiDB-lite"/>
    </source>
</evidence>
<reference evidence="12 13" key="1">
    <citation type="submission" date="2017-06" db="EMBL/GenBank/DDBJ databases">
        <title>Aedes aegypti genome working group (AGWG) sequencing and assembly.</title>
        <authorList>
            <consortium name="Aedes aegypti Genome Working Group (AGWG)"/>
            <person name="Matthews B.J."/>
        </authorList>
    </citation>
    <scope>NUCLEOTIDE SEQUENCE [LARGE SCALE GENOMIC DNA]</scope>
    <source>
        <strain evidence="12 13">LVP_AGWG</strain>
    </source>
</reference>
<feature type="region of interest" description="Disordered" evidence="11">
    <location>
        <begin position="698"/>
        <end position="729"/>
    </location>
</feature>
<dbReference type="InterPro" id="IPR012934">
    <property type="entry name" value="Znf_AD"/>
</dbReference>
<keyword evidence="8" id="KW-0238">DNA-binding</keyword>
<evidence type="ECO:0000256" key="3">
    <source>
        <dbReference type="ARBA" id="ARBA00022723"/>
    </source>
</evidence>
<dbReference type="InterPro" id="IPR036236">
    <property type="entry name" value="Znf_C2H2_sf"/>
</dbReference>
<evidence type="ECO:0000256" key="7">
    <source>
        <dbReference type="ARBA" id="ARBA00023015"/>
    </source>
</evidence>
<protein>
    <submittedName>
        <fullName evidence="12">Uncharacterized protein</fullName>
    </submittedName>
</protein>
<dbReference type="Pfam" id="PF00096">
    <property type="entry name" value="zf-C2H2"/>
    <property type="match status" value="3"/>
</dbReference>
<dbReference type="PROSITE" id="PS00028">
    <property type="entry name" value="ZINC_FINGER_C2H2_1"/>
    <property type="match status" value="8"/>
</dbReference>
<dbReference type="FunFam" id="3.30.160.60:FF:000744">
    <property type="entry name" value="zinc finger E-box-binding homeobox 1"/>
    <property type="match status" value="1"/>
</dbReference>
<dbReference type="SUPFAM" id="SSF57667">
    <property type="entry name" value="beta-beta-alpha zinc fingers"/>
    <property type="match status" value="6"/>
</dbReference>
<evidence type="ECO:0000256" key="1">
    <source>
        <dbReference type="ARBA" id="ARBA00004123"/>
    </source>
</evidence>
<dbReference type="InParanoid" id="A0A1S4FYA1"/>
<keyword evidence="4" id="KW-0677">Repeat</keyword>
<accession>A0A1S4FYA1</accession>
<name>A0A1S4FYA1_AEDAE</name>
<sequence length="729" mass="83755">MVRLCCIALCPSAKADRGVACFPFPPNEELRNQWIEFVGGDPSRFRWKTKYVCADHFLELELVEIDGQKQLLEGAVPMVYSPDDDENDELMDRNDLMISGESNSNAVANVSTSTIQEIPSPQLHSLFCRICLKKTSDLIPLNSKLRNDNLVDMILAFSGLVIDTGGGLPTKICAACVGKVDLAYNIRMEFVQHDLTLQNLIDTDQLQIYFEFYGTRTKKWGSSNEAYLDGLMQAVKQEKITVEPQIIRNVNFDVVPIQQAVVVKTEIIDPSPMDLVDSGNAEVTQFPAEDAKTNVDTMSSKQNQKPPKQIYSWKELCKTKVKPSQKKMREPNIKESLPGPKLVPHTCYICNTENESADALETHLEQHVSSVPYRCDQCSTEEVPQVLKTLSFLNRHLQTHLYPYVCDFCPLRFLRQGTYVRHMQEMHLSSESDGFTCDFCGQFFVRKRLFQMHWHKHKAMEEGRYKCEYCGKSFGNGSLLKRHLRTHTGEKPYQCKKCGKQFNHLYNFNNHKRIHIGEKGYVCEVCNKSFLNNTSLRSHMVTHYPNDPRYCFPGRRPGKPSTQKEYACNIGNCTYVSKVYQTFMQHRAYHLKKFQCDICGKKFAMNHKLTHHKAYVHEGKTPQYKLLCPLCGKGFPSKQKLNKHIDVHENNRRYKCQYCEKAFVLKENCKAHERIHTGERPFSCRVCTAAFITTSGRKKHEKTHSELNVPQAEGEVEMEGRAKLNEDCE</sequence>
<dbReference type="SUPFAM" id="SSF57716">
    <property type="entry name" value="Glucocorticoid receptor-like (DNA-binding domain)"/>
    <property type="match status" value="2"/>
</dbReference>
<evidence type="ECO:0000313" key="12">
    <source>
        <dbReference type="EnsemblMetazoa" id="AAEL013014-PA"/>
    </source>
</evidence>
<dbReference type="OrthoDB" id="7759100at2759"/>
<comment type="similarity">
    <text evidence="2">Belongs to the krueppel C2H2-type zinc-finger protein family.</text>
</comment>
<evidence type="ECO:0000256" key="5">
    <source>
        <dbReference type="ARBA" id="ARBA00022771"/>
    </source>
</evidence>
<evidence type="ECO:0000256" key="10">
    <source>
        <dbReference type="ARBA" id="ARBA00023242"/>
    </source>
</evidence>
<dbReference type="Gene3D" id="3.30.160.60">
    <property type="entry name" value="Classic Zinc Finger"/>
    <property type="match status" value="8"/>
</dbReference>
<evidence type="ECO:0000256" key="9">
    <source>
        <dbReference type="ARBA" id="ARBA00023163"/>
    </source>
</evidence>
<dbReference type="InterPro" id="IPR006612">
    <property type="entry name" value="THAP_Znf"/>
</dbReference>
<gene>
    <name evidence="12" type="primary">5577120</name>
</gene>
<dbReference type="PROSITE" id="PS50950">
    <property type="entry name" value="ZF_THAP"/>
    <property type="match status" value="1"/>
</dbReference>
<dbReference type="InterPro" id="IPR013087">
    <property type="entry name" value="Znf_C2H2_type"/>
</dbReference>
<dbReference type="GO" id="GO:0001228">
    <property type="term" value="F:DNA-binding transcription activator activity, RNA polymerase II-specific"/>
    <property type="evidence" value="ECO:0007669"/>
    <property type="project" value="TreeGrafter"/>
</dbReference>
<keyword evidence="9" id="KW-0804">Transcription</keyword>
<keyword evidence="5" id="KW-0863">Zinc-finger</keyword>
<dbReference type="Pfam" id="PF07776">
    <property type="entry name" value="zf-AD"/>
    <property type="match status" value="1"/>
</dbReference>
<dbReference type="GO" id="GO:0008270">
    <property type="term" value="F:zinc ion binding"/>
    <property type="evidence" value="ECO:0007669"/>
    <property type="project" value="UniProtKB-UniRule"/>
</dbReference>
<dbReference type="FunFam" id="3.30.160.60:FF:000325">
    <property type="entry name" value="ZFP90 zinc finger protein"/>
    <property type="match status" value="1"/>
</dbReference>
<dbReference type="Pfam" id="PF05485">
    <property type="entry name" value="THAP"/>
    <property type="match status" value="1"/>
</dbReference>
<dbReference type="PANTHER" id="PTHR24376:SF216">
    <property type="entry name" value="ZINC FINGER PROTEIN 420-LIKE"/>
    <property type="match status" value="1"/>
</dbReference>
<dbReference type="PROSITE" id="PS51915">
    <property type="entry name" value="ZAD"/>
    <property type="match status" value="1"/>
</dbReference>
<dbReference type="EnsemblMetazoa" id="AAEL013014-RA">
    <property type="protein sequence ID" value="AAEL013014-PA"/>
    <property type="gene ID" value="AAEL013014"/>
</dbReference>
<reference evidence="12" key="2">
    <citation type="submission" date="2021-02" db="UniProtKB">
        <authorList>
            <consortium name="EnsemblMetazoa"/>
        </authorList>
    </citation>
    <scope>IDENTIFICATION</scope>
    <source>
        <strain evidence="12">LVP_AGWG</strain>
    </source>
</reference>
<evidence type="ECO:0000256" key="4">
    <source>
        <dbReference type="ARBA" id="ARBA00022737"/>
    </source>
</evidence>
<keyword evidence="7" id="KW-0805">Transcription regulation</keyword>
<dbReference type="SMART" id="SM00868">
    <property type="entry name" value="zf-AD"/>
    <property type="match status" value="1"/>
</dbReference>
<dbReference type="GO" id="GO:0005634">
    <property type="term" value="C:nucleus"/>
    <property type="evidence" value="ECO:0007669"/>
    <property type="project" value="UniProtKB-SubCell"/>
</dbReference>
<dbReference type="FunFam" id="3.30.160.60:FF:000624">
    <property type="entry name" value="zinc finger protein 697"/>
    <property type="match status" value="1"/>
</dbReference>
<keyword evidence="13" id="KW-1185">Reference proteome</keyword>
<dbReference type="SMART" id="SM00692">
    <property type="entry name" value="DM3"/>
    <property type="match status" value="1"/>
</dbReference>
<feature type="compositionally biased region" description="Basic and acidic residues" evidence="11">
    <location>
        <begin position="718"/>
        <end position="729"/>
    </location>
</feature>
<dbReference type="AlphaFoldDB" id="A0A1S4FYA1"/>
<dbReference type="VEuPathDB" id="VectorBase:AAEL013014"/>
<evidence type="ECO:0000256" key="2">
    <source>
        <dbReference type="ARBA" id="ARBA00006991"/>
    </source>
</evidence>